<dbReference type="EMBL" id="CADEPM010000001">
    <property type="protein sequence ID" value="CAB3397450.1"/>
    <property type="molecule type" value="Genomic_DNA"/>
</dbReference>
<reference evidence="2 3" key="1">
    <citation type="submission" date="2020-04" db="EMBL/GenBank/DDBJ databases">
        <authorList>
            <person name="Laetsch R D."/>
            <person name="Stevens L."/>
            <person name="Kumar S."/>
            <person name="Blaxter L. M."/>
        </authorList>
    </citation>
    <scope>NUCLEOTIDE SEQUENCE [LARGE SCALE GENOMIC DNA]</scope>
</reference>
<evidence type="ECO:0000313" key="2">
    <source>
        <dbReference type="EMBL" id="CAB3397450.1"/>
    </source>
</evidence>
<organism evidence="2 3">
    <name type="scientific">Caenorhabditis bovis</name>
    <dbReference type="NCBI Taxonomy" id="2654633"/>
    <lineage>
        <taxon>Eukaryota</taxon>
        <taxon>Metazoa</taxon>
        <taxon>Ecdysozoa</taxon>
        <taxon>Nematoda</taxon>
        <taxon>Chromadorea</taxon>
        <taxon>Rhabditida</taxon>
        <taxon>Rhabditina</taxon>
        <taxon>Rhabditomorpha</taxon>
        <taxon>Rhabditoidea</taxon>
        <taxon>Rhabditidae</taxon>
        <taxon>Peloderinae</taxon>
        <taxon>Caenorhabditis</taxon>
    </lineage>
</organism>
<dbReference type="OrthoDB" id="5796954at2759"/>
<gene>
    <name evidence="2" type="ORF">CBOVIS_LOCUS854</name>
</gene>
<keyword evidence="3" id="KW-1185">Reference proteome</keyword>
<evidence type="ECO:0000256" key="1">
    <source>
        <dbReference type="SAM" id="MobiDB-lite"/>
    </source>
</evidence>
<protein>
    <submittedName>
        <fullName evidence="2">Uncharacterized protein</fullName>
    </submittedName>
</protein>
<evidence type="ECO:0000313" key="3">
    <source>
        <dbReference type="Proteomes" id="UP000494206"/>
    </source>
</evidence>
<accession>A0A8S1ECM9</accession>
<name>A0A8S1ECM9_9PELO</name>
<comment type="caution">
    <text evidence="2">The sequence shown here is derived from an EMBL/GenBank/DDBJ whole genome shotgun (WGS) entry which is preliminary data.</text>
</comment>
<dbReference type="AlphaFoldDB" id="A0A8S1ECM9"/>
<dbReference type="Proteomes" id="UP000494206">
    <property type="component" value="Unassembled WGS sequence"/>
</dbReference>
<sequence length="208" mass="23166">MAIQPMSSADITAISDGDSNARKCVVIKKKKIGDDMEKIEMRFVSYNKIVKGSKASHIDIITEASSYLKEKAKEIDYQSSHTPNGSCRTENSESKPSATEKDKRKLCLCIPVLTKLRTSFDDLEQDKKASNHTRRQCGTLKALIDEILSEAAYTLDNGHPVHQDLLKKVQNINNLARKVLMKGSTVETLVQDENELAVSKSRTSPSRL</sequence>
<proteinExistence type="predicted"/>
<feature type="compositionally biased region" description="Polar residues" evidence="1">
    <location>
        <begin position="77"/>
        <end position="89"/>
    </location>
</feature>
<feature type="region of interest" description="Disordered" evidence="1">
    <location>
        <begin position="77"/>
        <end position="98"/>
    </location>
</feature>